<dbReference type="PANTHER" id="PTHR11645">
    <property type="entry name" value="PYRROLINE-5-CARBOXYLATE REDUCTASE"/>
    <property type="match status" value="1"/>
</dbReference>
<evidence type="ECO:0000256" key="2">
    <source>
        <dbReference type="ARBA" id="ARBA00022857"/>
    </source>
</evidence>
<evidence type="ECO:0000256" key="1">
    <source>
        <dbReference type="ARBA" id="ARBA00005525"/>
    </source>
</evidence>
<evidence type="ECO:0000256" key="3">
    <source>
        <dbReference type="ARBA" id="ARBA00023002"/>
    </source>
</evidence>
<keyword evidence="5" id="KW-0963">Cytoplasm</keyword>
<comment type="pathway">
    <text evidence="5">Amino-acid biosynthesis; L-proline biosynthesis; L-proline from L-glutamate 5-semialdehyde: step 1/1.</text>
</comment>
<dbReference type="Pfam" id="PF03807">
    <property type="entry name" value="F420_oxidored"/>
    <property type="match status" value="1"/>
</dbReference>
<evidence type="ECO:0000259" key="9">
    <source>
        <dbReference type="Pfam" id="PF14748"/>
    </source>
</evidence>
<protein>
    <recommendedName>
        <fullName evidence="5 6">Pyrroline-5-carboxylate reductase</fullName>
        <shortName evidence="5">P5C reductase</shortName>
        <shortName evidence="5">P5CR</shortName>
        <ecNumber evidence="5 6">1.5.1.2</ecNumber>
    </recommendedName>
    <alternativeName>
        <fullName evidence="5">PCA reductase</fullName>
    </alternativeName>
</protein>
<dbReference type="Gene3D" id="3.40.50.720">
    <property type="entry name" value="NAD(P)-binding Rossmann-like Domain"/>
    <property type="match status" value="1"/>
</dbReference>
<dbReference type="Proteomes" id="UP001147653">
    <property type="component" value="Unassembled WGS sequence"/>
</dbReference>
<dbReference type="FunFam" id="1.10.3730.10:FF:000001">
    <property type="entry name" value="Pyrroline-5-carboxylate reductase"/>
    <property type="match status" value="1"/>
</dbReference>
<dbReference type="GO" id="GO:0004735">
    <property type="term" value="F:pyrroline-5-carboxylate reductase activity"/>
    <property type="evidence" value="ECO:0007669"/>
    <property type="project" value="UniProtKB-UniRule"/>
</dbReference>
<dbReference type="GO" id="GO:0005737">
    <property type="term" value="C:cytoplasm"/>
    <property type="evidence" value="ECO:0007669"/>
    <property type="project" value="UniProtKB-SubCell"/>
</dbReference>
<evidence type="ECO:0000256" key="5">
    <source>
        <dbReference type="HAMAP-Rule" id="MF_01925"/>
    </source>
</evidence>
<dbReference type="AlphaFoldDB" id="A0A9X3NHB4"/>
<evidence type="ECO:0000313" key="11">
    <source>
        <dbReference type="Proteomes" id="UP001147653"/>
    </source>
</evidence>
<dbReference type="PIRSF" id="PIRSF000193">
    <property type="entry name" value="Pyrrol-5-carb_rd"/>
    <property type="match status" value="1"/>
</dbReference>
<evidence type="ECO:0000256" key="6">
    <source>
        <dbReference type="NCBIfam" id="TIGR00112"/>
    </source>
</evidence>
<dbReference type="SUPFAM" id="SSF51735">
    <property type="entry name" value="NAD(P)-binding Rossmann-fold domains"/>
    <property type="match status" value="1"/>
</dbReference>
<proteinExistence type="inferred from homology"/>
<evidence type="ECO:0000256" key="4">
    <source>
        <dbReference type="ARBA" id="ARBA00058118"/>
    </source>
</evidence>
<comment type="caution">
    <text evidence="10">The sequence shown here is derived from an EMBL/GenBank/DDBJ whole genome shotgun (WGS) entry which is preliminary data.</text>
</comment>
<comment type="catalytic activity">
    <reaction evidence="5">
        <text>L-proline + NADP(+) = (S)-1-pyrroline-5-carboxylate + NADPH + 2 H(+)</text>
        <dbReference type="Rhea" id="RHEA:14109"/>
        <dbReference type="ChEBI" id="CHEBI:15378"/>
        <dbReference type="ChEBI" id="CHEBI:17388"/>
        <dbReference type="ChEBI" id="CHEBI:57783"/>
        <dbReference type="ChEBI" id="CHEBI:58349"/>
        <dbReference type="ChEBI" id="CHEBI:60039"/>
        <dbReference type="EC" id="1.5.1.2"/>
    </reaction>
</comment>
<dbReference type="RefSeq" id="WP_270029556.1">
    <property type="nucleotide sequence ID" value="NZ_JAPDDP010000097.1"/>
</dbReference>
<dbReference type="EC" id="1.5.1.2" evidence="5 6"/>
<reference evidence="10" key="1">
    <citation type="submission" date="2022-10" db="EMBL/GenBank/DDBJ databases">
        <title>The WGS of Solirubrobacter phytolaccae KCTC 29190.</title>
        <authorList>
            <person name="Jiang Z."/>
        </authorList>
    </citation>
    <scope>NUCLEOTIDE SEQUENCE</scope>
    <source>
        <strain evidence="10">KCTC 29190</strain>
    </source>
</reference>
<evidence type="ECO:0000259" key="8">
    <source>
        <dbReference type="Pfam" id="PF03807"/>
    </source>
</evidence>
<accession>A0A9X3NHB4</accession>
<comment type="function">
    <text evidence="4 5">Catalyzes the reduction of 1-pyrroline-5-carboxylate (PCA) to L-proline.</text>
</comment>
<dbReference type="Pfam" id="PF14748">
    <property type="entry name" value="P5CR_dimer"/>
    <property type="match status" value="1"/>
</dbReference>
<gene>
    <name evidence="5 10" type="primary">proC</name>
    <name evidence="10" type="ORF">OJ997_32535</name>
</gene>
<dbReference type="SUPFAM" id="SSF48179">
    <property type="entry name" value="6-phosphogluconate dehydrogenase C-terminal domain-like"/>
    <property type="match status" value="1"/>
</dbReference>
<comment type="similarity">
    <text evidence="1 5">Belongs to the pyrroline-5-carboxylate reductase family.</text>
</comment>
<dbReference type="EMBL" id="JAPDDP010000097">
    <property type="protein sequence ID" value="MDA0185077.1"/>
    <property type="molecule type" value="Genomic_DNA"/>
</dbReference>
<dbReference type="InterPro" id="IPR000304">
    <property type="entry name" value="Pyrroline-COOH_reductase"/>
</dbReference>
<feature type="domain" description="Pyrroline-5-carboxylate reductase catalytic N-terminal" evidence="8">
    <location>
        <begin position="7"/>
        <end position="92"/>
    </location>
</feature>
<keyword evidence="5" id="KW-0028">Amino-acid biosynthesis</keyword>
<dbReference type="NCBIfam" id="TIGR00112">
    <property type="entry name" value="proC"/>
    <property type="match status" value="1"/>
</dbReference>
<comment type="subcellular location">
    <subcellularLocation>
        <location evidence="5">Cytoplasm</location>
    </subcellularLocation>
</comment>
<organism evidence="10 11">
    <name type="scientific">Solirubrobacter phytolaccae</name>
    <dbReference type="NCBI Taxonomy" id="1404360"/>
    <lineage>
        <taxon>Bacteria</taxon>
        <taxon>Bacillati</taxon>
        <taxon>Actinomycetota</taxon>
        <taxon>Thermoleophilia</taxon>
        <taxon>Solirubrobacterales</taxon>
        <taxon>Solirubrobacteraceae</taxon>
        <taxon>Solirubrobacter</taxon>
    </lineage>
</organism>
<dbReference type="Gene3D" id="1.10.3730.10">
    <property type="entry name" value="ProC C-terminal domain-like"/>
    <property type="match status" value="1"/>
</dbReference>
<dbReference type="GO" id="GO:0055129">
    <property type="term" value="P:L-proline biosynthetic process"/>
    <property type="evidence" value="ECO:0007669"/>
    <property type="project" value="UniProtKB-UniRule"/>
</dbReference>
<dbReference type="PANTHER" id="PTHR11645:SF0">
    <property type="entry name" value="PYRROLINE-5-CARBOXYLATE REDUCTASE 3"/>
    <property type="match status" value="1"/>
</dbReference>
<keyword evidence="11" id="KW-1185">Reference proteome</keyword>
<keyword evidence="5" id="KW-0641">Proline biosynthesis</keyword>
<feature type="domain" description="Pyrroline-5-carboxylate reductase dimerisation" evidence="9">
    <location>
        <begin position="152"/>
        <end position="256"/>
    </location>
</feature>
<dbReference type="HAMAP" id="MF_01925">
    <property type="entry name" value="P5C_reductase"/>
    <property type="match status" value="1"/>
</dbReference>
<evidence type="ECO:0000313" key="10">
    <source>
        <dbReference type="EMBL" id="MDA0185077.1"/>
    </source>
</evidence>
<dbReference type="InterPro" id="IPR029036">
    <property type="entry name" value="P5CR_dimer"/>
</dbReference>
<evidence type="ECO:0000256" key="7">
    <source>
        <dbReference type="PIRSR" id="PIRSR000193-1"/>
    </source>
</evidence>
<sequence length="259" mass="25806">MSVRLLLVGGGRMGEALLGGMLAAGRPPEELAVAEVYAPTRARLAEQYPGVRIVEAPIAAEGVVLATKPDGIADAAEACVAAGAQRLLSVAAGVTTDAIGTAVPVVRAMPNTPALVGAGVTAIAAGSSATEADLDWAEDVLKAVGVVVRVKESQLDAVTGVSGSGPAYVFLVAEALSDAGVLAGLPRELANTLAFQTLLGSSQLLVQSGDGPAELRAAVTSPGGTTAAGTRELERGGVRSAFLEAVMAATERSKELGRA</sequence>
<keyword evidence="2 5" id="KW-0521">NADP</keyword>
<dbReference type="InterPro" id="IPR028939">
    <property type="entry name" value="P5C_Rdtase_cat_N"/>
</dbReference>
<dbReference type="InterPro" id="IPR008927">
    <property type="entry name" value="6-PGluconate_DH-like_C_sf"/>
</dbReference>
<dbReference type="InterPro" id="IPR036291">
    <property type="entry name" value="NAD(P)-bd_dom_sf"/>
</dbReference>
<keyword evidence="3 5" id="KW-0560">Oxidoreductase</keyword>
<comment type="catalytic activity">
    <reaction evidence="5">
        <text>L-proline + NAD(+) = (S)-1-pyrroline-5-carboxylate + NADH + 2 H(+)</text>
        <dbReference type="Rhea" id="RHEA:14105"/>
        <dbReference type="ChEBI" id="CHEBI:15378"/>
        <dbReference type="ChEBI" id="CHEBI:17388"/>
        <dbReference type="ChEBI" id="CHEBI:57540"/>
        <dbReference type="ChEBI" id="CHEBI:57945"/>
        <dbReference type="ChEBI" id="CHEBI:60039"/>
        <dbReference type="EC" id="1.5.1.2"/>
    </reaction>
</comment>
<feature type="binding site" evidence="7">
    <location>
        <begin position="66"/>
        <end position="69"/>
    </location>
    <ligand>
        <name>NADP(+)</name>
        <dbReference type="ChEBI" id="CHEBI:58349"/>
    </ligand>
</feature>
<name>A0A9X3NHB4_9ACTN</name>